<dbReference type="EMBL" id="JAEHOC010000043">
    <property type="protein sequence ID" value="KAG2427056.1"/>
    <property type="molecule type" value="Genomic_DNA"/>
</dbReference>
<evidence type="ECO:0000313" key="2">
    <source>
        <dbReference type="EMBL" id="KAG2427056.1"/>
    </source>
</evidence>
<feature type="compositionally biased region" description="Low complexity" evidence="1">
    <location>
        <begin position="131"/>
        <end position="154"/>
    </location>
</feature>
<gene>
    <name evidence="2" type="ORF">HXX76_012572</name>
</gene>
<dbReference type="InterPro" id="IPR036389">
    <property type="entry name" value="RNase_III_sf"/>
</dbReference>
<dbReference type="OrthoDB" id="495795at2759"/>
<dbReference type="SUPFAM" id="SSF69065">
    <property type="entry name" value="RNase III domain-like"/>
    <property type="match status" value="1"/>
</dbReference>
<dbReference type="GO" id="GO:0006396">
    <property type="term" value="P:RNA processing"/>
    <property type="evidence" value="ECO:0007669"/>
    <property type="project" value="InterPro"/>
</dbReference>
<dbReference type="GO" id="GO:0004525">
    <property type="term" value="F:ribonuclease III activity"/>
    <property type="evidence" value="ECO:0007669"/>
    <property type="project" value="InterPro"/>
</dbReference>
<dbReference type="PANTHER" id="PTHR34276">
    <property type="entry name" value="MINI-RIBONUCLEASE 3"/>
    <property type="match status" value="1"/>
</dbReference>
<feature type="region of interest" description="Disordered" evidence="1">
    <location>
        <begin position="1"/>
        <end position="66"/>
    </location>
</feature>
<evidence type="ECO:0000256" key="1">
    <source>
        <dbReference type="SAM" id="MobiDB-lite"/>
    </source>
</evidence>
<name>A0A835SWB4_CHLIN</name>
<comment type="caution">
    <text evidence="2">The sequence shown here is derived from an EMBL/GenBank/DDBJ whole genome shotgun (WGS) entry which is preliminary data.</text>
</comment>
<evidence type="ECO:0000313" key="3">
    <source>
        <dbReference type="Proteomes" id="UP000650467"/>
    </source>
</evidence>
<dbReference type="Proteomes" id="UP000650467">
    <property type="component" value="Unassembled WGS sequence"/>
</dbReference>
<dbReference type="PANTHER" id="PTHR34276:SF1">
    <property type="entry name" value="MINI-RIBONUCLEASE 3"/>
    <property type="match status" value="1"/>
</dbReference>
<keyword evidence="3" id="KW-1185">Reference proteome</keyword>
<dbReference type="Gene3D" id="1.10.1520.10">
    <property type="entry name" value="Ribonuclease III domain"/>
    <property type="match status" value="1"/>
</dbReference>
<reference evidence="2" key="1">
    <citation type="journal article" date="2020" name="bioRxiv">
        <title>Comparative genomics of Chlamydomonas.</title>
        <authorList>
            <person name="Craig R.J."/>
            <person name="Hasan A.R."/>
            <person name="Ness R.W."/>
            <person name="Keightley P.D."/>
        </authorList>
    </citation>
    <scope>NUCLEOTIDE SEQUENCE</scope>
    <source>
        <strain evidence="2">SAG 7.73</strain>
    </source>
</reference>
<dbReference type="AlphaFoldDB" id="A0A835SWB4"/>
<sequence length="249" mass="24845">MLQQEQQVRPDESLSARGNAAGPGQLPRPADSPFGGTGGEARDSSEAQQLQPPEVGNRTVDAGAPCQGRSAAISHLVSLTRQQRKLWASAAFQAQVFDALMGAGLPLKPPPPPSAPPAASISDLQLPSPYPTAEAPGTSAATGSGAGHPASASLPVPAEAPAAAGTAAGAAAHASVAASSQLLSLTAAESDVLRWGRNAAVGSIPKSVSAGTYKKATAVEVLVAHLYLTAPERCAQLIQAAVSLAPLPP</sequence>
<accession>A0A835SWB4</accession>
<organism evidence="2 3">
    <name type="scientific">Chlamydomonas incerta</name>
    <dbReference type="NCBI Taxonomy" id="51695"/>
    <lineage>
        <taxon>Eukaryota</taxon>
        <taxon>Viridiplantae</taxon>
        <taxon>Chlorophyta</taxon>
        <taxon>core chlorophytes</taxon>
        <taxon>Chlorophyceae</taxon>
        <taxon>CS clade</taxon>
        <taxon>Chlamydomonadales</taxon>
        <taxon>Chlamydomonadaceae</taxon>
        <taxon>Chlamydomonas</taxon>
    </lineage>
</organism>
<proteinExistence type="predicted"/>
<protein>
    <submittedName>
        <fullName evidence="2">Uncharacterized protein</fullName>
    </submittedName>
</protein>
<feature type="region of interest" description="Disordered" evidence="1">
    <location>
        <begin position="107"/>
        <end position="154"/>
    </location>
</feature>
<feature type="compositionally biased region" description="Pro residues" evidence="1">
    <location>
        <begin position="107"/>
        <end position="116"/>
    </location>
</feature>